<dbReference type="InterPro" id="IPR046965">
    <property type="entry name" value="Cyclin_A/B-like"/>
</dbReference>
<evidence type="ECO:0000313" key="8">
    <source>
        <dbReference type="WBParaSite" id="jg17290"/>
    </source>
</evidence>
<dbReference type="WBParaSite" id="jg17290">
    <property type="protein sequence ID" value="jg17290"/>
    <property type="gene ID" value="jg17290"/>
</dbReference>
<evidence type="ECO:0000256" key="4">
    <source>
        <dbReference type="RuleBase" id="RU000383"/>
    </source>
</evidence>
<dbReference type="Proteomes" id="UP000887574">
    <property type="component" value="Unplaced"/>
</dbReference>
<dbReference type="InterPro" id="IPR039361">
    <property type="entry name" value="Cyclin"/>
</dbReference>
<dbReference type="InterPro" id="IPR036915">
    <property type="entry name" value="Cyclin-like_sf"/>
</dbReference>
<organism evidence="7 8">
    <name type="scientific">Ditylenchus dipsaci</name>
    <dbReference type="NCBI Taxonomy" id="166011"/>
    <lineage>
        <taxon>Eukaryota</taxon>
        <taxon>Metazoa</taxon>
        <taxon>Ecdysozoa</taxon>
        <taxon>Nematoda</taxon>
        <taxon>Chromadorea</taxon>
        <taxon>Rhabditida</taxon>
        <taxon>Tylenchina</taxon>
        <taxon>Tylenchomorpha</taxon>
        <taxon>Sphaerularioidea</taxon>
        <taxon>Anguinidae</taxon>
        <taxon>Anguininae</taxon>
        <taxon>Ditylenchus</taxon>
    </lineage>
</organism>
<sequence length="282" mass="32733">MMLRKRNLNVQTEEPEKGLIKSKSNSNAAGQGLKKRTSNQKAGDLEKKSHKKPEVITVEPDVENIDPAPEVDYDKETEQDMTAVALYAKDIFRYYKHREGFFKVHNYLPKQPNVDKGTRATLVDWLVEVQETFELNHETLYLAVKLIDIYLDRIPKVKKENLQLIASASVFISSKFDERSPPLIDDFIYISQDSYDRDELLTMEREFLRTVDFDLGAPISYRFLRRFARVTKIEMSTLTLARYILETSLMFLDFCRVSDSLMAAATLLLALRMKKIGDWVLF</sequence>
<dbReference type="GO" id="GO:0051301">
    <property type="term" value="P:cell division"/>
    <property type="evidence" value="ECO:0007669"/>
    <property type="project" value="UniProtKB-KW"/>
</dbReference>
<comment type="similarity">
    <text evidence="4">Belongs to the cyclin family.</text>
</comment>
<evidence type="ECO:0000256" key="5">
    <source>
        <dbReference type="SAM" id="MobiDB-lite"/>
    </source>
</evidence>
<dbReference type="InterPro" id="IPR013763">
    <property type="entry name" value="Cyclin-like_dom"/>
</dbReference>
<dbReference type="AlphaFoldDB" id="A0A915DAT3"/>
<keyword evidence="7" id="KW-1185">Reference proteome</keyword>
<keyword evidence="1" id="KW-0132">Cell division</keyword>
<dbReference type="InterPro" id="IPR004367">
    <property type="entry name" value="Cyclin_C-dom"/>
</dbReference>
<dbReference type="PIRSF" id="PIRSF001771">
    <property type="entry name" value="Cyclin_A_B_D_E"/>
    <property type="match status" value="1"/>
</dbReference>
<evidence type="ECO:0000256" key="3">
    <source>
        <dbReference type="ARBA" id="ARBA00023306"/>
    </source>
</evidence>
<dbReference type="InterPro" id="IPR006671">
    <property type="entry name" value="Cyclin_N"/>
</dbReference>
<accession>A0A915DAT3</accession>
<dbReference type="FunFam" id="1.10.472.10:FF:000001">
    <property type="entry name" value="G2/mitotic-specific cyclin"/>
    <property type="match status" value="1"/>
</dbReference>
<dbReference type="PANTHER" id="PTHR10177">
    <property type="entry name" value="CYCLINS"/>
    <property type="match status" value="1"/>
</dbReference>
<reference evidence="8" key="1">
    <citation type="submission" date="2022-11" db="UniProtKB">
        <authorList>
            <consortium name="WormBaseParasite"/>
        </authorList>
    </citation>
    <scope>IDENTIFICATION</scope>
</reference>
<evidence type="ECO:0000259" key="6">
    <source>
        <dbReference type="SMART" id="SM00385"/>
    </source>
</evidence>
<name>A0A915DAT3_9BILA</name>
<dbReference type="SMART" id="SM00385">
    <property type="entry name" value="CYCLIN"/>
    <property type="match status" value="2"/>
</dbReference>
<protein>
    <submittedName>
        <fullName evidence="8">Cyclin-like domain-containing protein</fullName>
    </submittedName>
</protein>
<dbReference type="Pfam" id="PF00134">
    <property type="entry name" value="Cyclin_N"/>
    <property type="match status" value="1"/>
</dbReference>
<evidence type="ECO:0000256" key="2">
    <source>
        <dbReference type="ARBA" id="ARBA00023127"/>
    </source>
</evidence>
<keyword evidence="3" id="KW-0131">Cell cycle</keyword>
<dbReference type="Pfam" id="PF02984">
    <property type="entry name" value="Cyclin_C"/>
    <property type="match status" value="1"/>
</dbReference>
<dbReference type="GO" id="GO:0016538">
    <property type="term" value="F:cyclin-dependent protein serine/threonine kinase regulator activity"/>
    <property type="evidence" value="ECO:0007669"/>
    <property type="project" value="InterPro"/>
</dbReference>
<proteinExistence type="inferred from homology"/>
<evidence type="ECO:0000256" key="1">
    <source>
        <dbReference type="ARBA" id="ARBA00022618"/>
    </source>
</evidence>
<feature type="region of interest" description="Disordered" evidence="5">
    <location>
        <begin position="1"/>
        <end position="54"/>
    </location>
</feature>
<keyword evidence="2 4" id="KW-0195">Cyclin</keyword>
<dbReference type="SUPFAM" id="SSF47954">
    <property type="entry name" value="Cyclin-like"/>
    <property type="match status" value="2"/>
</dbReference>
<feature type="domain" description="Cyclin-like" evidence="6">
    <location>
        <begin position="222"/>
        <end position="282"/>
    </location>
</feature>
<feature type="domain" description="Cyclin-like" evidence="6">
    <location>
        <begin position="124"/>
        <end position="209"/>
    </location>
</feature>
<dbReference type="GO" id="GO:0044772">
    <property type="term" value="P:mitotic cell cycle phase transition"/>
    <property type="evidence" value="ECO:0007669"/>
    <property type="project" value="InterPro"/>
</dbReference>
<dbReference type="Gene3D" id="1.10.472.10">
    <property type="entry name" value="Cyclin-like"/>
    <property type="match status" value="2"/>
</dbReference>
<evidence type="ECO:0000313" key="7">
    <source>
        <dbReference type="Proteomes" id="UP000887574"/>
    </source>
</evidence>